<feature type="region of interest" description="Disordered" evidence="1">
    <location>
        <begin position="114"/>
        <end position="149"/>
    </location>
</feature>
<evidence type="ECO:0008006" key="6">
    <source>
        <dbReference type="Google" id="ProtNLM"/>
    </source>
</evidence>
<sequence length="1043" mass="117095">MAKRSQRFPVNYEKDQSGCMWGFISIFDFRHGRFTRKLIADKRLGNKHAVGAALTKNKFEVLSNLDEEYQGNFDTGVSKRLMLTTDTDKLSVKKLIEEEMIIDLDEIKDQGNTEIESKSRLGHQDPPKTDSKRKKKSRKKSRDMDHHDLNLDATLKSEFSHNQHSRQQSKDNLDLDKIMDDFCHVEAACSTMHDNDGKIDAQSNQKHVISENLANAINEVVNQMVLNGKDVPEDGQFLSSRELMEALQVISSDKQLFLKLLQDPNSHLLKYIQELENAQGKGDKECSSITGSNCSEQELVNLKQTRENANRKHRSFFRKRVKSQSKDPTNENGKTEFSNRIVILKPALTGMQISESGDTLDSSLDSHDIVHYKGPSVRVGSHFSLTEIKRKLKHAMGKERHGNPEVISQKLPVERQKKVPRGKSKDNAGMRSPNKDHFFIEKIARPMFDVVKGNKTGTLKDAELNVEHESGTPVQRVSNIYIEAKKHLCEMLDNADENTNISSRQIPKTLGRILSLPEYNFSPLESPGRDLEYHSVTAQARFSSSDKTREVSEDNLSPKPATFIGLPDQEPNNSEKQSSICDESSNNKVQEIKPVSNFSHDLGHVDTSEACYPVRDEIVTEESTKEKNDLESSLDPTGVVTGRDQKHGISEIPDGAGCSECLNQNITEEKQPSSPHSSPIKKIEELENVTDVSGRPSPVSVLDTSFSDDDFGPGHSRRQPVKLSVQPLQIQFEEHDSSPAEEFDRGKYCLEESELIYDYIKAVLHASGLTRDQLLMKCLSSDKILDPSLFDQVEFFSNLLCHNQKLLFDSINEVLMEVCQHYFGVSPWASFVNPSMRPAPSMKRVILKVWEGVCWHVDALPPPRTLEQIVRKDMARRGTWMDLGIDAETIGFEMGEAILIELMEDAILSLVSESPERQREQLPLYNVNEDTQIRNIKSQVNEELVAIASCKREKLGLFTMTNRQSNSFLQCESLHPVKAKDEVKGTAAFLLANALVLLSKSSLSSSSSKASLAIVADSLAILAAFLFSAFNLACNFLSTGSSE</sequence>
<accession>A0A371F534</accession>
<dbReference type="STRING" id="157652.A0A371F534"/>
<dbReference type="PANTHER" id="PTHR47212:SF4">
    <property type="entry name" value="ADHESIN-LIKE PROTEIN, PUTATIVE (DUF3741)-RELATED"/>
    <property type="match status" value="1"/>
</dbReference>
<evidence type="ECO:0000256" key="1">
    <source>
        <dbReference type="SAM" id="MobiDB-lite"/>
    </source>
</evidence>
<dbReference type="Pfam" id="PF14309">
    <property type="entry name" value="DUF4378"/>
    <property type="match status" value="1"/>
</dbReference>
<feature type="region of interest" description="Disordered" evidence="1">
    <location>
        <begin position="687"/>
        <end position="719"/>
    </location>
</feature>
<dbReference type="PANTHER" id="PTHR47212">
    <property type="entry name" value="ADHESIN-LIKE PROTEIN, PUTATIVE (DUF3741)-RELATED"/>
    <property type="match status" value="1"/>
</dbReference>
<gene>
    <name evidence="4" type="ORF">CR513_46995</name>
</gene>
<proteinExistence type="predicted"/>
<dbReference type="EMBL" id="QJKJ01010542">
    <property type="protein sequence ID" value="RDX73404.1"/>
    <property type="molecule type" value="Genomic_DNA"/>
</dbReference>
<name>A0A371F534_MUCPR</name>
<dbReference type="InterPro" id="IPR025486">
    <property type="entry name" value="DUF4378"/>
</dbReference>
<dbReference type="OrthoDB" id="770239at2759"/>
<feature type="compositionally biased region" description="Polar residues" evidence="1">
    <location>
        <begin position="570"/>
        <end position="588"/>
    </location>
</feature>
<comment type="caution">
    <text evidence="4">The sequence shown here is derived from an EMBL/GenBank/DDBJ whole genome shotgun (WGS) entry which is preliminary data.</text>
</comment>
<feature type="region of interest" description="Disordered" evidence="1">
    <location>
        <begin position="540"/>
        <end position="588"/>
    </location>
</feature>
<evidence type="ECO:0000313" key="4">
    <source>
        <dbReference type="EMBL" id="RDX73404.1"/>
    </source>
</evidence>
<feature type="domain" description="DUF3741" evidence="2">
    <location>
        <begin position="222"/>
        <end position="266"/>
    </location>
</feature>
<feature type="region of interest" description="Disordered" evidence="1">
    <location>
        <begin position="621"/>
        <end position="641"/>
    </location>
</feature>
<evidence type="ECO:0000259" key="2">
    <source>
        <dbReference type="Pfam" id="PF12552"/>
    </source>
</evidence>
<organism evidence="4 5">
    <name type="scientific">Mucuna pruriens</name>
    <name type="common">Velvet bean</name>
    <name type="synonym">Dolichos pruriens</name>
    <dbReference type="NCBI Taxonomy" id="157652"/>
    <lineage>
        <taxon>Eukaryota</taxon>
        <taxon>Viridiplantae</taxon>
        <taxon>Streptophyta</taxon>
        <taxon>Embryophyta</taxon>
        <taxon>Tracheophyta</taxon>
        <taxon>Spermatophyta</taxon>
        <taxon>Magnoliopsida</taxon>
        <taxon>eudicotyledons</taxon>
        <taxon>Gunneridae</taxon>
        <taxon>Pentapetalae</taxon>
        <taxon>rosids</taxon>
        <taxon>fabids</taxon>
        <taxon>Fabales</taxon>
        <taxon>Fabaceae</taxon>
        <taxon>Papilionoideae</taxon>
        <taxon>50 kb inversion clade</taxon>
        <taxon>NPAAA clade</taxon>
        <taxon>indigoferoid/millettioid clade</taxon>
        <taxon>Phaseoleae</taxon>
        <taxon>Mucuna</taxon>
    </lineage>
</organism>
<dbReference type="Pfam" id="PF12552">
    <property type="entry name" value="DUF3741"/>
    <property type="match status" value="1"/>
</dbReference>
<keyword evidence="5" id="KW-1185">Reference proteome</keyword>
<dbReference type="Proteomes" id="UP000257109">
    <property type="component" value="Unassembled WGS sequence"/>
</dbReference>
<protein>
    <recommendedName>
        <fullName evidence="6">Protein TRM32</fullName>
    </recommendedName>
</protein>
<feature type="domain" description="DUF4378" evidence="3">
    <location>
        <begin position="758"/>
        <end position="905"/>
    </location>
</feature>
<dbReference type="InterPro" id="IPR022212">
    <property type="entry name" value="DUF3741"/>
</dbReference>
<feature type="compositionally biased region" description="Basic residues" evidence="1">
    <location>
        <begin position="131"/>
        <end position="141"/>
    </location>
</feature>
<evidence type="ECO:0000259" key="3">
    <source>
        <dbReference type="Pfam" id="PF14309"/>
    </source>
</evidence>
<evidence type="ECO:0000313" key="5">
    <source>
        <dbReference type="Proteomes" id="UP000257109"/>
    </source>
</evidence>
<dbReference type="AlphaFoldDB" id="A0A371F534"/>
<feature type="compositionally biased region" description="Basic and acidic residues" evidence="1">
    <location>
        <begin position="114"/>
        <end position="130"/>
    </location>
</feature>
<reference evidence="4" key="1">
    <citation type="submission" date="2018-05" db="EMBL/GenBank/DDBJ databases">
        <title>Draft genome of Mucuna pruriens seed.</title>
        <authorList>
            <person name="Nnadi N.E."/>
            <person name="Vos R."/>
            <person name="Hasami M.H."/>
            <person name="Devisetty U.K."/>
            <person name="Aguiy J.C."/>
        </authorList>
    </citation>
    <scope>NUCLEOTIDE SEQUENCE [LARGE SCALE GENOMIC DNA]</scope>
    <source>
        <strain evidence="4">JCA_2017</strain>
    </source>
</reference>
<feature type="non-terminal residue" evidence="4">
    <location>
        <position position="1043"/>
    </location>
</feature>
<feature type="compositionally biased region" description="Basic and acidic residues" evidence="1">
    <location>
        <begin position="621"/>
        <end position="630"/>
    </location>
</feature>